<dbReference type="Proteomes" id="UP000010716">
    <property type="component" value="Unassembled WGS sequence"/>
</dbReference>
<keyword evidence="4" id="KW-1185">Reference proteome</keyword>
<reference evidence="1 3" key="1">
    <citation type="journal article" date="2011" name="J. Bacteriol.">
        <title>Draft genome sequence of the thermoalkaliphilic Caldalkalibacillus thermarum strain TA2.A1.</title>
        <authorList>
            <person name="Kalamorz F."/>
            <person name="Keis S."/>
            <person name="McMillan D.G."/>
            <person name="Olsson K."/>
            <person name="Stanton J.A."/>
            <person name="Stockwell P."/>
            <person name="Black M.A."/>
            <person name="Klingeman D.M."/>
            <person name="Land M.L."/>
            <person name="Han C.S."/>
            <person name="Martin S.L."/>
            <person name="Becher S.A."/>
            <person name="Peddie C.J."/>
            <person name="Morgan H.W."/>
            <person name="Matthies D."/>
            <person name="Preiss L."/>
            <person name="Meier T."/>
            <person name="Brown S.D."/>
            <person name="Cook G.M."/>
        </authorList>
    </citation>
    <scope>NUCLEOTIDE SEQUENCE [LARGE SCALE GENOMIC DNA]</scope>
    <source>
        <strain evidence="1 3">TA2.A1</strain>
    </source>
</reference>
<gene>
    <name evidence="1" type="ORF">CathTA2_2884</name>
    <name evidence="2" type="ORF">HUR95_13485</name>
</gene>
<proteinExistence type="predicted"/>
<evidence type="ECO:0000313" key="3">
    <source>
        <dbReference type="Proteomes" id="UP000010716"/>
    </source>
</evidence>
<evidence type="ECO:0000313" key="1">
    <source>
        <dbReference type="EMBL" id="EGL81698.1"/>
    </source>
</evidence>
<organism evidence="1 3">
    <name type="scientific">Caldalkalibacillus thermarum (strain TA2.A1)</name>
    <dbReference type="NCBI Taxonomy" id="986075"/>
    <lineage>
        <taxon>Bacteria</taxon>
        <taxon>Bacillati</taxon>
        <taxon>Bacillota</taxon>
        <taxon>Bacilli</taxon>
        <taxon>Bacillales</taxon>
        <taxon>Bacillaceae</taxon>
        <taxon>Caldalkalibacillus</taxon>
    </lineage>
</organism>
<protein>
    <submittedName>
        <fullName evidence="1">Uncharacterized protein</fullName>
    </submittedName>
</protein>
<reference evidence="2" key="3">
    <citation type="submission" date="2021-08" db="EMBL/GenBank/DDBJ databases">
        <authorList>
            <person name="de Jong S."/>
            <person name="van den Broek M."/>
            <person name="Merkel A."/>
            <person name="de la Torre Cortes P."/>
            <person name="Kalamorz F."/>
            <person name="Cook G."/>
            <person name="van Loosdrecht M."/>
            <person name="McMillan D."/>
        </authorList>
    </citation>
    <scope>NUCLEOTIDE SEQUENCE</scope>
    <source>
        <strain evidence="2">TA2.A1</strain>
    </source>
</reference>
<reference evidence="2 4" key="2">
    <citation type="journal article" date="2020" name="Extremophiles">
        <title>Genomic analysis of Caldalkalibacillus thermarum TA2.A1 reveals aerobic alkaliphilic metabolism and evolutionary hallmarks linking alkaliphilic bacteria and plant life.</title>
        <authorList>
            <person name="de Jong S.I."/>
            <person name="van den Broek M.A."/>
            <person name="Merkel A.Y."/>
            <person name="de la Torre Cortes P."/>
            <person name="Kalamorz F."/>
            <person name="Cook G.M."/>
            <person name="van Loosdrecht M.C.M."/>
            <person name="McMillan D.G.G."/>
        </authorList>
    </citation>
    <scope>NUCLEOTIDE SEQUENCE [LARGE SCALE GENOMIC DNA]</scope>
    <source>
        <strain evidence="2 4">TA2.A1</strain>
    </source>
</reference>
<dbReference type="Proteomes" id="UP000825179">
    <property type="component" value="Chromosome"/>
</dbReference>
<name>F5LAE9_CALTT</name>
<dbReference type="KEGG" id="cthu:HUR95_13485"/>
<dbReference type="EMBL" id="AFCE01000163">
    <property type="protein sequence ID" value="EGL81698.1"/>
    <property type="molecule type" value="Genomic_DNA"/>
</dbReference>
<sequence>MDQLEQSLKCERLQTDNIHPLTEGNGTGVGLRDWKWLLQAVINRTVQQYIARPQNRHTGLMCLHIFGTEYKKAGLEPNQSALSAKLPVLIRRLLESLCYVLWSQDHQNLLMIKGIVGQETLTPAGKKQYHFYIADDTLINLEELYHQVYSPNKEGNQKESEIVVHFLLEDRKVLLKHRP</sequence>
<dbReference type="AlphaFoldDB" id="F5LAE9"/>
<dbReference type="RefSeq" id="WP_007506230.1">
    <property type="nucleotide sequence ID" value="NZ_AFCE01000163.1"/>
</dbReference>
<dbReference type="EMBL" id="CP082237">
    <property type="protein sequence ID" value="QZT33286.1"/>
    <property type="molecule type" value="Genomic_DNA"/>
</dbReference>
<accession>F5LAE9</accession>
<evidence type="ECO:0000313" key="2">
    <source>
        <dbReference type="EMBL" id="QZT33286.1"/>
    </source>
</evidence>
<evidence type="ECO:0000313" key="4">
    <source>
        <dbReference type="Proteomes" id="UP000825179"/>
    </source>
</evidence>